<dbReference type="PANTHER" id="PTHR43736:SF1">
    <property type="entry name" value="DIHYDRONEOPTERIN TRIPHOSPHATE DIPHOSPHATASE"/>
    <property type="match status" value="1"/>
</dbReference>
<dbReference type="Pfam" id="PF00293">
    <property type="entry name" value="NUDIX"/>
    <property type="match status" value="1"/>
</dbReference>
<evidence type="ECO:0000313" key="8">
    <source>
        <dbReference type="Proteomes" id="UP000182314"/>
    </source>
</evidence>
<organism evidence="6 8">
    <name type="scientific">Kosakonia oryzae</name>
    <dbReference type="NCBI Taxonomy" id="497725"/>
    <lineage>
        <taxon>Bacteria</taxon>
        <taxon>Pseudomonadati</taxon>
        <taxon>Pseudomonadota</taxon>
        <taxon>Gammaproteobacteria</taxon>
        <taxon>Enterobacterales</taxon>
        <taxon>Enterobacteriaceae</taxon>
        <taxon>Kosakonia</taxon>
    </lineage>
</organism>
<dbReference type="PROSITE" id="PS51462">
    <property type="entry name" value="NUDIX"/>
    <property type="match status" value="1"/>
</dbReference>
<dbReference type="EMBL" id="FOKO01000004">
    <property type="protein sequence ID" value="SFC81013.1"/>
    <property type="molecule type" value="Genomic_DNA"/>
</dbReference>
<proteinExistence type="inferred from homology"/>
<dbReference type="CDD" id="cd04673">
    <property type="entry name" value="NUDIX_ADPRase"/>
    <property type="match status" value="1"/>
</dbReference>
<dbReference type="GO" id="GO:0016787">
    <property type="term" value="F:hydrolase activity"/>
    <property type="evidence" value="ECO:0007669"/>
    <property type="project" value="UniProtKB-KW"/>
</dbReference>
<evidence type="ECO:0000259" key="4">
    <source>
        <dbReference type="PROSITE" id="PS51462"/>
    </source>
</evidence>
<evidence type="ECO:0000313" key="6">
    <source>
        <dbReference type="EMBL" id="SFC81013.1"/>
    </source>
</evidence>
<dbReference type="Gene3D" id="3.90.79.10">
    <property type="entry name" value="Nucleoside Triphosphate Pyrophosphohydrolase"/>
    <property type="match status" value="1"/>
</dbReference>
<dbReference type="KEGG" id="kor:AWR26_05010"/>
<dbReference type="InterPro" id="IPR000086">
    <property type="entry name" value="NUDIX_hydrolase_dom"/>
</dbReference>
<dbReference type="RefSeq" id="WP_064564049.1">
    <property type="nucleotide sequence ID" value="NZ_CP014007.2"/>
</dbReference>
<reference evidence="5 7" key="2">
    <citation type="submission" date="2021-03" db="EMBL/GenBank/DDBJ databases">
        <authorList>
            <person name="Li Y."/>
            <person name="Li S."/>
            <person name="Chen M."/>
            <person name="Peng G."/>
            <person name="Tan Z."/>
            <person name="An Q."/>
        </authorList>
    </citation>
    <scope>NUCLEOTIDE SEQUENCE [LARGE SCALE GENOMIC DNA]</scope>
    <source>
        <strain evidence="5 7">Ola 51</strain>
    </source>
</reference>
<dbReference type="PRINTS" id="PR00502">
    <property type="entry name" value="NUDIXFAMILY"/>
</dbReference>
<dbReference type="InterPro" id="IPR015797">
    <property type="entry name" value="NUDIX_hydrolase-like_dom_sf"/>
</dbReference>
<keyword evidence="2 3" id="KW-0378">Hydrolase</keyword>
<evidence type="ECO:0000313" key="7">
    <source>
        <dbReference type="Proteomes" id="UP000078227"/>
    </source>
</evidence>
<keyword evidence="7" id="KW-1185">Reference proteome</keyword>
<comment type="similarity">
    <text evidence="3">Belongs to the Nudix hydrolase family.</text>
</comment>
<evidence type="ECO:0000313" key="5">
    <source>
        <dbReference type="EMBL" id="ANI81540.1"/>
    </source>
</evidence>
<gene>
    <name evidence="5" type="ORF">AWR26_05010</name>
    <name evidence="6" type="ORF">SAMN05216286_3306</name>
</gene>
<dbReference type="InterPro" id="IPR020476">
    <property type="entry name" value="Nudix_hydrolase"/>
</dbReference>
<evidence type="ECO:0000256" key="2">
    <source>
        <dbReference type="ARBA" id="ARBA00022801"/>
    </source>
</evidence>
<name>A0AA94H5J6_9ENTR</name>
<evidence type="ECO:0000256" key="1">
    <source>
        <dbReference type="ARBA" id="ARBA00001946"/>
    </source>
</evidence>
<dbReference type="PROSITE" id="PS00893">
    <property type="entry name" value="NUDIX_BOX"/>
    <property type="match status" value="1"/>
</dbReference>
<accession>A0AA94H5J6</accession>
<comment type="cofactor">
    <cofactor evidence="1">
        <name>Mg(2+)</name>
        <dbReference type="ChEBI" id="CHEBI:18420"/>
    </cofactor>
</comment>
<reference evidence="6 8" key="1">
    <citation type="submission" date="2016-10" db="EMBL/GenBank/DDBJ databases">
        <authorList>
            <person name="Varghese N."/>
            <person name="Submissions S."/>
        </authorList>
    </citation>
    <scope>NUCLEOTIDE SEQUENCE [LARGE SCALE GENOMIC DNA]</scope>
    <source>
        <strain evidence="6 8">CGMCC 1.7012</strain>
    </source>
</reference>
<dbReference type="AlphaFoldDB" id="A0AA94H5J6"/>
<protein>
    <submittedName>
        <fullName evidence="6">ADP-ribose pyrophosphatase YjhB, NUDIX family</fullName>
    </submittedName>
    <submittedName>
        <fullName evidence="5">NUDIX hydrolase</fullName>
    </submittedName>
</protein>
<dbReference type="SUPFAM" id="SSF55811">
    <property type="entry name" value="Nudix"/>
    <property type="match status" value="1"/>
</dbReference>
<feature type="domain" description="Nudix hydrolase" evidence="4">
    <location>
        <begin position="8"/>
        <end position="139"/>
    </location>
</feature>
<sequence>MYPIPSARPIAAVLAVVVREKHVLLVKRNNPPDAGMWGFPGGKTEIGETSFAAAQRELYEETGIVADPERILTVVDAIAKDDNGDVSTHYVMVAIQCRYVSGEPAAADDVSEARWVNIQHLLQDNYIMSEGVSELAVLASGEQPDSCEQAPGRKQ</sequence>
<dbReference type="PANTHER" id="PTHR43736">
    <property type="entry name" value="ADP-RIBOSE PYROPHOSPHATASE"/>
    <property type="match status" value="1"/>
</dbReference>
<dbReference type="Proteomes" id="UP000182314">
    <property type="component" value="Unassembled WGS sequence"/>
</dbReference>
<dbReference type="EMBL" id="CP014007">
    <property type="protein sequence ID" value="ANI81540.1"/>
    <property type="molecule type" value="Genomic_DNA"/>
</dbReference>
<evidence type="ECO:0000256" key="3">
    <source>
        <dbReference type="RuleBase" id="RU003476"/>
    </source>
</evidence>
<dbReference type="Proteomes" id="UP000078227">
    <property type="component" value="Chromosome"/>
</dbReference>
<dbReference type="InterPro" id="IPR020084">
    <property type="entry name" value="NUDIX_hydrolase_CS"/>
</dbReference>